<name>A0A2G8JI89_STIJA</name>
<protein>
    <submittedName>
        <fullName evidence="3">Putative TBC1 domain family member 2A</fullName>
    </submittedName>
</protein>
<evidence type="ECO:0000313" key="4">
    <source>
        <dbReference type="Proteomes" id="UP000230750"/>
    </source>
</evidence>
<dbReference type="Gene3D" id="3.30.70.270">
    <property type="match status" value="1"/>
</dbReference>
<proteinExistence type="predicted"/>
<dbReference type="Gene3D" id="3.10.10.10">
    <property type="entry name" value="HIV Type 1 Reverse Transcriptase, subunit A, domain 1"/>
    <property type="match status" value="1"/>
</dbReference>
<feature type="compositionally biased region" description="Polar residues" evidence="1">
    <location>
        <begin position="209"/>
        <end position="224"/>
    </location>
</feature>
<dbReference type="InterPro" id="IPR000477">
    <property type="entry name" value="RT_dom"/>
</dbReference>
<keyword evidence="4" id="KW-1185">Reference proteome</keyword>
<feature type="compositionally biased region" description="Basic and acidic residues" evidence="1">
    <location>
        <begin position="277"/>
        <end position="299"/>
    </location>
</feature>
<dbReference type="PANTHER" id="PTHR33050">
    <property type="entry name" value="REVERSE TRANSCRIPTASE DOMAIN-CONTAINING PROTEIN"/>
    <property type="match status" value="1"/>
</dbReference>
<feature type="compositionally biased region" description="Polar residues" evidence="1">
    <location>
        <begin position="535"/>
        <end position="559"/>
    </location>
</feature>
<dbReference type="SUPFAM" id="SSF56672">
    <property type="entry name" value="DNA/RNA polymerases"/>
    <property type="match status" value="1"/>
</dbReference>
<dbReference type="InterPro" id="IPR052055">
    <property type="entry name" value="Hepadnavirus_pol/RT"/>
</dbReference>
<dbReference type="InterPro" id="IPR043502">
    <property type="entry name" value="DNA/RNA_pol_sf"/>
</dbReference>
<evidence type="ECO:0000313" key="3">
    <source>
        <dbReference type="EMBL" id="PIK35428.1"/>
    </source>
</evidence>
<reference evidence="3 4" key="1">
    <citation type="journal article" date="2017" name="PLoS Biol.">
        <title>The sea cucumber genome provides insights into morphological evolution and visceral regeneration.</title>
        <authorList>
            <person name="Zhang X."/>
            <person name="Sun L."/>
            <person name="Yuan J."/>
            <person name="Sun Y."/>
            <person name="Gao Y."/>
            <person name="Zhang L."/>
            <person name="Li S."/>
            <person name="Dai H."/>
            <person name="Hamel J.F."/>
            <person name="Liu C."/>
            <person name="Yu Y."/>
            <person name="Liu S."/>
            <person name="Lin W."/>
            <person name="Guo K."/>
            <person name="Jin S."/>
            <person name="Xu P."/>
            <person name="Storey K.B."/>
            <person name="Huan P."/>
            <person name="Zhang T."/>
            <person name="Zhou Y."/>
            <person name="Zhang J."/>
            <person name="Lin C."/>
            <person name="Li X."/>
            <person name="Xing L."/>
            <person name="Huo D."/>
            <person name="Sun M."/>
            <person name="Wang L."/>
            <person name="Mercier A."/>
            <person name="Li F."/>
            <person name="Yang H."/>
            <person name="Xiang J."/>
        </authorList>
    </citation>
    <scope>NUCLEOTIDE SEQUENCE [LARGE SCALE GENOMIC DNA]</scope>
    <source>
        <strain evidence="3">Shaxun</strain>
        <tissue evidence="3">Muscle</tissue>
    </source>
</reference>
<gene>
    <name evidence="3" type="ORF">BSL78_27746</name>
</gene>
<feature type="region of interest" description="Disordered" evidence="1">
    <location>
        <begin position="375"/>
        <end position="420"/>
    </location>
</feature>
<feature type="compositionally biased region" description="Basic residues" evidence="1">
    <location>
        <begin position="381"/>
        <end position="392"/>
    </location>
</feature>
<accession>A0A2G8JI89</accession>
<sequence length="636" mass="70127">MGNYGRGQVGVGDDLTRVPNRIHLQSTFRGWRKTDPITHGPRPRSGARGGNYSPAGKAGNCRGIGRGGTPLPVLSFSNKKMGQILASHPTVNLKTLNKNCIDAKRFCMETLNLILPLLRKGIWAASVDLQDAYRYLHIPIHRHHQRYLGFQYAGREFTFRALPFSLSTAPRAFTRVAGTVISHVRKRGVMLYAYLDDWLIVGESESNASDNVQKTVQTLRSQSLRTEDRSRNDHSPNPITTRVIDRDVAPSPRGDGQPGRRGAIMQTTHAPAATSPAKDDQPTKPRQDSADPPVGKEHTSPAMVARHGELGPKGSLHRESANDIGHDGCLTDRVGSPLEQPNSLEDVVPSGENMAYQLTRDVGCQTGPRVVPRERAEHSNHRLHRQYHRSSIHKQTGGHPLQETMSAGLGSPNDSQGLRHDISSIPYRRQTECDGRCPVQRTDGPNEWALSQETCNRIFKVLGRPVCDGGECQTSDLLLQTVPPQGTPHRRHVFPMGLSGSLRLPAALHDRPGAEKKPTVQGESHTGSPILASQTMVQGNPTTPNGHPSDPTGHTQSAVPKTGDPQPPRHQGLQLVAWKLSGLPSDRGVFRRRLPLWQLTPGEHQPCQLTIPYYENSGNGARTDRYCQPRPLWHKW</sequence>
<dbReference type="Proteomes" id="UP000230750">
    <property type="component" value="Unassembled WGS sequence"/>
</dbReference>
<dbReference type="PANTHER" id="PTHR33050:SF7">
    <property type="entry name" value="RIBONUCLEASE H"/>
    <property type="match status" value="1"/>
</dbReference>
<feature type="region of interest" description="Disordered" evidence="1">
    <location>
        <begin position="535"/>
        <end position="570"/>
    </location>
</feature>
<feature type="compositionally biased region" description="Basic and acidic residues" evidence="1">
    <location>
        <begin position="306"/>
        <end position="327"/>
    </location>
</feature>
<dbReference type="CDD" id="cd03714">
    <property type="entry name" value="RT_DIRS1"/>
    <property type="match status" value="1"/>
</dbReference>
<feature type="region of interest" description="Disordered" evidence="1">
    <location>
        <begin position="209"/>
        <end position="327"/>
    </location>
</feature>
<dbReference type="InterPro" id="IPR043128">
    <property type="entry name" value="Rev_trsase/Diguanyl_cyclase"/>
</dbReference>
<feature type="domain" description="Reverse transcriptase" evidence="2">
    <location>
        <begin position="87"/>
        <end position="226"/>
    </location>
</feature>
<organism evidence="3 4">
    <name type="scientific">Stichopus japonicus</name>
    <name type="common">Sea cucumber</name>
    <dbReference type="NCBI Taxonomy" id="307972"/>
    <lineage>
        <taxon>Eukaryota</taxon>
        <taxon>Metazoa</taxon>
        <taxon>Echinodermata</taxon>
        <taxon>Eleutherozoa</taxon>
        <taxon>Echinozoa</taxon>
        <taxon>Holothuroidea</taxon>
        <taxon>Aspidochirotacea</taxon>
        <taxon>Aspidochirotida</taxon>
        <taxon>Stichopodidae</taxon>
        <taxon>Apostichopus</taxon>
    </lineage>
</organism>
<dbReference type="EMBL" id="MRZV01001905">
    <property type="protein sequence ID" value="PIK35428.1"/>
    <property type="molecule type" value="Genomic_DNA"/>
</dbReference>
<feature type="compositionally biased region" description="Basic and acidic residues" evidence="1">
    <location>
        <begin position="225"/>
        <end position="234"/>
    </location>
</feature>
<dbReference type="AlphaFoldDB" id="A0A2G8JI89"/>
<comment type="caution">
    <text evidence="3">The sequence shown here is derived from an EMBL/GenBank/DDBJ whole genome shotgun (WGS) entry which is preliminary data.</text>
</comment>
<dbReference type="Pfam" id="PF00078">
    <property type="entry name" value="RVT_1"/>
    <property type="match status" value="1"/>
</dbReference>
<feature type="region of interest" description="Disordered" evidence="1">
    <location>
        <begin position="29"/>
        <end position="64"/>
    </location>
</feature>
<evidence type="ECO:0000259" key="2">
    <source>
        <dbReference type="Pfam" id="PF00078"/>
    </source>
</evidence>
<evidence type="ECO:0000256" key="1">
    <source>
        <dbReference type="SAM" id="MobiDB-lite"/>
    </source>
</evidence>